<feature type="transmembrane region" description="Helical" evidence="1">
    <location>
        <begin position="507"/>
        <end position="528"/>
    </location>
</feature>
<dbReference type="AlphaFoldDB" id="A0A8J9TIY5"/>
<feature type="transmembrane region" description="Helical" evidence="1">
    <location>
        <begin position="476"/>
        <end position="495"/>
    </location>
</feature>
<keyword evidence="1" id="KW-1133">Transmembrane helix</keyword>
<feature type="transmembrane region" description="Helical" evidence="1">
    <location>
        <begin position="591"/>
        <end position="609"/>
    </location>
</feature>
<name>A0A8J9TIY5_PHATR</name>
<dbReference type="PANTHER" id="PTHR13304">
    <property type="entry name" value="GLYCOSYLPHOSPHATIDYLINOSITOL ANCHOR ATTACHMENT 1 PROTEIN"/>
    <property type="match status" value="1"/>
</dbReference>
<keyword evidence="1" id="KW-0812">Transmembrane</keyword>
<evidence type="ECO:0000313" key="2">
    <source>
        <dbReference type="EMBL" id="CAG9288808.1"/>
    </source>
</evidence>
<accession>A0A8J9TIY5</accession>
<feature type="transmembrane region" description="Helical" evidence="1">
    <location>
        <begin position="445"/>
        <end position="464"/>
    </location>
</feature>
<dbReference type="GO" id="GO:0016255">
    <property type="term" value="P:attachment of GPI anchor to protein"/>
    <property type="evidence" value="ECO:0007669"/>
    <property type="project" value="TreeGrafter"/>
</dbReference>
<sequence>MADSSAANSQQSVDVTIETSSTIPKNVGQGRKWLPILLLPYFIGISWHVAHPAVSVFTGHDRARRVYIDENSLDPSSFKSPPKYSIINPSAPKKGASAASLCAAVGGSTGENASCHRWNETIEILQILPSSAAVIPTNEAIVLVVPVIDNWTGDQFQASIRELIQRLSSVSISPWLAKTLLIVSPVPNGNNTISLSESVGSFLELYQGGRSTARMKRNFPRDLYPGTMIRNVLVVDCNATTDKDGSNQVRILPQGRRGVLPNMDLVGLTAAIVRRGSFLNRQVKNTRDKVKTVIHPFHDTAERWMNMSQEYVLESRHWHLREFIDMILFERMLVMGPLPPHAEALDRGIDSLTLEAHFNHLPASLHGLYQAEFVSLLELMIRALSNLHERLHHSTSLYLLTSYERFVKHEEYLVPNLLLVIPMVVRAVTLIVFDISRFHWPAVGWALSRMLLGTAWVAWSVPLVEATLPTGDSYRNYWMGLVVALGYGPLLFIPWTTPSGPKCRDAAASSSIQFLACLLGVYVHVAIAFGHVSLAFPSAMIWSPLIAFPSYRTPLAGPMGWTIRFLSGLLLVVTMPCVFLVPNVFSTWTAYVQYAYLPLHLLVSAIAMAR</sequence>
<keyword evidence="1" id="KW-0472">Membrane</keyword>
<dbReference type="PANTHER" id="PTHR13304:SF0">
    <property type="entry name" value="GLYCOSYLPHOSPHATIDYLINOSITOL ANCHOR ATTACHMENT 1 PROTEIN"/>
    <property type="match status" value="1"/>
</dbReference>
<reference evidence="2" key="1">
    <citation type="submission" date="2022-02" db="EMBL/GenBank/DDBJ databases">
        <authorList>
            <person name="Giguere J D."/>
        </authorList>
    </citation>
    <scope>NUCLEOTIDE SEQUENCE</scope>
    <source>
        <strain evidence="2">CCAP 1055/1</strain>
    </source>
</reference>
<dbReference type="Proteomes" id="UP000836788">
    <property type="component" value="Chromosome 3"/>
</dbReference>
<organism evidence="2">
    <name type="scientific">Phaeodactylum tricornutum</name>
    <name type="common">Diatom</name>
    <dbReference type="NCBI Taxonomy" id="2850"/>
    <lineage>
        <taxon>Eukaryota</taxon>
        <taxon>Sar</taxon>
        <taxon>Stramenopiles</taxon>
        <taxon>Ochrophyta</taxon>
        <taxon>Bacillariophyta</taxon>
        <taxon>Bacillariophyceae</taxon>
        <taxon>Bacillariophycidae</taxon>
        <taxon>Naviculales</taxon>
        <taxon>Phaeodactylaceae</taxon>
        <taxon>Phaeodactylum</taxon>
    </lineage>
</organism>
<protein>
    <submittedName>
        <fullName evidence="2">Uncharacterized protein</fullName>
    </submittedName>
</protein>
<evidence type="ECO:0000256" key="1">
    <source>
        <dbReference type="SAM" id="Phobius"/>
    </source>
</evidence>
<feature type="transmembrane region" description="Helical" evidence="1">
    <location>
        <begin position="563"/>
        <end position="585"/>
    </location>
</feature>
<dbReference type="EMBL" id="OU594944">
    <property type="protein sequence ID" value="CAG9288808.1"/>
    <property type="molecule type" value="Genomic_DNA"/>
</dbReference>
<proteinExistence type="predicted"/>
<dbReference type="InterPro" id="IPR007246">
    <property type="entry name" value="Gaa1"/>
</dbReference>
<gene>
    <name evidence="2" type="ORF">PTTT1_LOCUS39669</name>
</gene>
<dbReference type="Pfam" id="PF04114">
    <property type="entry name" value="Gaa1"/>
    <property type="match status" value="1"/>
</dbReference>
<feature type="transmembrane region" description="Helical" evidence="1">
    <location>
        <begin position="412"/>
        <end position="433"/>
    </location>
</feature>
<dbReference type="GO" id="GO:0042765">
    <property type="term" value="C:GPI-anchor transamidase complex"/>
    <property type="evidence" value="ECO:0007669"/>
    <property type="project" value="InterPro"/>
</dbReference>